<dbReference type="NCBIfam" id="TIGR00561">
    <property type="entry name" value="pntA"/>
    <property type="match status" value="1"/>
</dbReference>
<evidence type="ECO:0000256" key="15">
    <source>
        <dbReference type="ARBA" id="ARBA00071831"/>
    </source>
</evidence>
<dbReference type="SUPFAM" id="SSF51735">
    <property type="entry name" value="NAD(P)-binding Rossmann-fold domains"/>
    <property type="match status" value="1"/>
</dbReference>
<keyword evidence="5" id="KW-1003">Cell membrane</keyword>
<evidence type="ECO:0000256" key="7">
    <source>
        <dbReference type="ARBA" id="ARBA00022692"/>
    </source>
</evidence>
<dbReference type="PANTHER" id="PTHR10160">
    <property type="entry name" value="NAD(P) TRANSHYDROGENASE"/>
    <property type="match status" value="1"/>
</dbReference>
<dbReference type="SUPFAM" id="SSF52283">
    <property type="entry name" value="Formate/glycerate dehydrogenase catalytic domain-like"/>
    <property type="match status" value="1"/>
</dbReference>
<dbReference type="Pfam" id="PF12769">
    <property type="entry name" value="PNTB_4TM"/>
    <property type="match status" value="1"/>
</dbReference>
<dbReference type="InterPro" id="IPR024605">
    <property type="entry name" value="NADP_transhyd_a_C"/>
</dbReference>
<keyword evidence="8 16" id="KW-0547">Nucleotide-binding</keyword>
<dbReference type="EMBL" id="FNMZ01000003">
    <property type="protein sequence ID" value="SDX07859.1"/>
    <property type="molecule type" value="Genomic_DNA"/>
</dbReference>
<reference evidence="20 21" key="1">
    <citation type="submission" date="2016-10" db="EMBL/GenBank/DDBJ databases">
        <authorList>
            <person name="de Groot N.N."/>
        </authorList>
    </citation>
    <scope>NUCLEOTIDE SEQUENCE [LARGE SCALE GENOMIC DNA]</scope>
    <source>
        <strain evidence="20 21">DSM 17890</strain>
    </source>
</reference>
<dbReference type="PIRSF" id="PIRSF000203">
    <property type="entry name" value="NADP_transhydrogenase_alpha"/>
    <property type="match status" value="1"/>
</dbReference>
<evidence type="ECO:0000259" key="19">
    <source>
        <dbReference type="SMART" id="SM01003"/>
    </source>
</evidence>
<evidence type="ECO:0000256" key="8">
    <source>
        <dbReference type="ARBA" id="ARBA00022741"/>
    </source>
</evidence>
<dbReference type="InterPro" id="IPR036291">
    <property type="entry name" value="NAD(P)-bd_dom_sf"/>
</dbReference>
<dbReference type="GO" id="GO:0006740">
    <property type="term" value="P:NADPH regeneration"/>
    <property type="evidence" value="ECO:0007669"/>
    <property type="project" value="TreeGrafter"/>
</dbReference>
<evidence type="ECO:0000256" key="12">
    <source>
        <dbReference type="ARBA" id="ARBA00023027"/>
    </source>
</evidence>
<keyword evidence="13 17" id="KW-0472">Membrane</keyword>
<evidence type="ECO:0000256" key="1">
    <source>
        <dbReference type="ARBA" id="ARBA00003943"/>
    </source>
</evidence>
<feature type="transmembrane region" description="Helical" evidence="17">
    <location>
        <begin position="440"/>
        <end position="458"/>
    </location>
</feature>
<proteinExistence type="inferred from homology"/>
<keyword evidence="6" id="KW-0997">Cell inner membrane</keyword>
<evidence type="ECO:0000256" key="6">
    <source>
        <dbReference type="ARBA" id="ARBA00022519"/>
    </source>
</evidence>
<evidence type="ECO:0000256" key="14">
    <source>
        <dbReference type="ARBA" id="ARBA00048202"/>
    </source>
</evidence>
<evidence type="ECO:0000256" key="9">
    <source>
        <dbReference type="ARBA" id="ARBA00022857"/>
    </source>
</evidence>
<evidence type="ECO:0000313" key="21">
    <source>
        <dbReference type="Proteomes" id="UP000199118"/>
    </source>
</evidence>
<evidence type="ECO:0000313" key="20">
    <source>
        <dbReference type="EMBL" id="SDX07859.1"/>
    </source>
</evidence>
<evidence type="ECO:0000256" key="2">
    <source>
        <dbReference type="ARBA" id="ARBA00004429"/>
    </source>
</evidence>
<evidence type="ECO:0000256" key="13">
    <source>
        <dbReference type="ARBA" id="ARBA00023136"/>
    </source>
</evidence>
<keyword evidence="10 16" id="KW-1278">Translocase</keyword>
<dbReference type="GO" id="GO:0005886">
    <property type="term" value="C:plasma membrane"/>
    <property type="evidence" value="ECO:0007669"/>
    <property type="project" value="UniProtKB-SubCell"/>
</dbReference>
<organism evidence="20 21">
    <name type="scientific">Albimonas donghaensis</name>
    <dbReference type="NCBI Taxonomy" id="356660"/>
    <lineage>
        <taxon>Bacteria</taxon>
        <taxon>Pseudomonadati</taxon>
        <taxon>Pseudomonadota</taxon>
        <taxon>Alphaproteobacteria</taxon>
        <taxon>Rhodobacterales</taxon>
        <taxon>Paracoccaceae</taxon>
        <taxon>Albimonas</taxon>
    </lineage>
</organism>
<dbReference type="GO" id="GO:0050661">
    <property type="term" value="F:NADP binding"/>
    <property type="evidence" value="ECO:0007669"/>
    <property type="project" value="TreeGrafter"/>
</dbReference>
<dbReference type="InterPro" id="IPR026255">
    <property type="entry name" value="NADP_transhyd_a"/>
</dbReference>
<dbReference type="GO" id="GO:0008750">
    <property type="term" value="F:proton-translocating NAD(P)+ transhydrogenase activity"/>
    <property type="evidence" value="ECO:0007669"/>
    <property type="project" value="UniProtKB-EC"/>
</dbReference>
<sequence length="523" mass="55419">MKIGAPKEIFAGEKRVALTPESAKRLQKLGYECLVEAGAGEAASLTDEAYRDAGVTVVGSAAELWDQADIIVKVRGPEESEVEAAPEGKLLISFIWPAQNPELLDKLNAKKLTVIAMDMVPRISRAQKMDALSSMANIGGYRAVVEAANNFGRFFTGQITAAGKVPPAKVMVIGAGVAGLAAIGAAQALGAVVRAFDVRPEVAEQIESMGAEFLFLDFEDSQDGAGTGGYAAPSSPEFREKQLELFRAQAPEVDIVITTALIPGRPAPKLWLEDMVAMMKPGSVVVDLAAERGGNCDLTVPDEKIVSENGVTVIGYTDFPSRMATQSSNLYGTNIAHMLFDLTPEKDGQPNVDMEDDVIRGATVVHGGEITFPPPPPKVKAIAAAAPKEKVKEPTAEEKRAAETAAFKKQTKSQVTLLAVGAALLLGVGLVAPASFMQHFIVFVLSVFVGFQVIWGVAHSLHTPLMAVTNAISSIIILGALMQIGSGSWLVILLSALSIFMAGINIFGGFLVTRRMLAMFQKS</sequence>
<keyword evidence="9 16" id="KW-0521">NADP</keyword>
<keyword evidence="7 17" id="KW-0812">Transmembrane</keyword>
<comment type="function">
    <text evidence="1 16">The transhydrogenation between NADH and NADP is coupled to respiration and ATP hydrolysis and functions as a proton pump across the membrane.</text>
</comment>
<comment type="catalytic activity">
    <reaction evidence="14 16">
        <text>NAD(+) + NADPH + H(+)(in) = NADH + NADP(+) + H(+)(out)</text>
        <dbReference type="Rhea" id="RHEA:47992"/>
        <dbReference type="ChEBI" id="CHEBI:15378"/>
        <dbReference type="ChEBI" id="CHEBI:57540"/>
        <dbReference type="ChEBI" id="CHEBI:57783"/>
        <dbReference type="ChEBI" id="CHEBI:57945"/>
        <dbReference type="ChEBI" id="CHEBI:58349"/>
        <dbReference type="EC" id="7.1.1.1"/>
    </reaction>
</comment>
<accession>A0A1H2YTF4</accession>
<dbReference type="Pfam" id="PF01262">
    <property type="entry name" value="AlaDh_PNT_C"/>
    <property type="match status" value="1"/>
</dbReference>
<evidence type="ECO:0000256" key="3">
    <source>
        <dbReference type="ARBA" id="ARBA00005689"/>
    </source>
</evidence>
<dbReference type="Pfam" id="PF05222">
    <property type="entry name" value="AlaDh_PNT_N"/>
    <property type="match status" value="1"/>
</dbReference>
<feature type="domain" description="Alanine dehydrogenase/pyridine nucleotide transhydrogenase NAD(H)-binding" evidence="18">
    <location>
        <begin position="148"/>
        <end position="315"/>
    </location>
</feature>
<comment type="similarity">
    <text evidence="3 16">Belongs to the AlaDH/PNT family.</text>
</comment>
<keyword evidence="21" id="KW-1185">Reference proteome</keyword>
<feature type="transmembrane region" description="Helical" evidence="17">
    <location>
        <begin position="415"/>
        <end position="434"/>
    </location>
</feature>
<dbReference type="AlphaFoldDB" id="A0A1H2YTF4"/>
<evidence type="ECO:0000256" key="5">
    <source>
        <dbReference type="ARBA" id="ARBA00022475"/>
    </source>
</evidence>
<dbReference type="InterPro" id="IPR007698">
    <property type="entry name" value="AlaDH/PNT_NAD(H)-bd"/>
</dbReference>
<protein>
    <recommendedName>
        <fullName evidence="15 16">NAD(P) transhydrogenase subunit alpha</fullName>
        <ecNumber evidence="4 16">7.1.1.1</ecNumber>
    </recommendedName>
</protein>
<feature type="domain" description="Alanine dehydrogenase/pyridine nucleotide transhydrogenase N-terminal" evidence="19">
    <location>
        <begin position="4"/>
        <end position="139"/>
    </location>
</feature>
<dbReference type="SMART" id="SM01003">
    <property type="entry name" value="AlaDh_PNT_N"/>
    <property type="match status" value="1"/>
</dbReference>
<dbReference type="SMART" id="SM01002">
    <property type="entry name" value="AlaDh_PNT_C"/>
    <property type="match status" value="1"/>
</dbReference>
<name>A0A1H2YTF4_9RHOB</name>
<feature type="transmembrane region" description="Helical" evidence="17">
    <location>
        <begin position="490"/>
        <end position="512"/>
    </location>
</feature>
<evidence type="ECO:0000256" key="17">
    <source>
        <dbReference type="SAM" id="Phobius"/>
    </source>
</evidence>
<dbReference type="EC" id="7.1.1.1" evidence="4 16"/>
<comment type="subcellular location">
    <subcellularLocation>
        <location evidence="2">Cell inner membrane</location>
        <topology evidence="2">Multi-pass membrane protein</topology>
    </subcellularLocation>
</comment>
<evidence type="ECO:0000259" key="18">
    <source>
        <dbReference type="SMART" id="SM01002"/>
    </source>
</evidence>
<keyword evidence="12 16" id="KW-0520">NAD</keyword>
<dbReference type="OrthoDB" id="9804592at2"/>
<dbReference type="NCBIfam" id="NF006942">
    <property type="entry name" value="PRK09424.1"/>
    <property type="match status" value="1"/>
</dbReference>
<dbReference type="STRING" id="356660.SAMN05444336_103231"/>
<feature type="transmembrane region" description="Helical" evidence="17">
    <location>
        <begin position="465"/>
        <end position="484"/>
    </location>
</feature>
<keyword evidence="11 17" id="KW-1133">Transmembrane helix</keyword>
<dbReference type="FunFam" id="3.40.50.720:FF:000028">
    <property type="entry name" value="NAD(P) transhydrogenase subunit alpha"/>
    <property type="match status" value="1"/>
</dbReference>
<gene>
    <name evidence="20" type="ORF">SAMN05444336_103231</name>
</gene>
<dbReference type="CDD" id="cd05304">
    <property type="entry name" value="Rubrum_tdh"/>
    <property type="match status" value="1"/>
</dbReference>
<evidence type="ECO:0000256" key="16">
    <source>
        <dbReference type="PIRNR" id="PIRNR000203"/>
    </source>
</evidence>
<dbReference type="Gene3D" id="3.40.50.720">
    <property type="entry name" value="NAD(P)-binding Rossmann-like Domain"/>
    <property type="match status" value="2"/>
</dbReference>
<evidence type="ECO:0000256" key="10">
    <source>
        <dbReference type="ARBA" id="ARBA00022967"/>
    </source>
</evidence>
<dbReference type="InterPro" id="IPR007886">
    <property type="entry name" value="AlaDH/PNT_N"/>
</dbReference>
<dbReference type="RefSeq" id="WP_092681499.1">
    <property type="nucleotide sequence ID" value="NZ_FNMZ01000003.1"/>
</dbReference>
<dbReference type="Proteomes" id="UP000199118">
    <property type="component" value="Unassembled WGS sequence"/>
</dbReference>
<evidence type="ECO:0000256" key="11">
    <source>
        <dbReference type="ARBA" id="ARBA00022989"/>
    </source>
</evidence>
<evidence type="ECO:0000256" key="4">
    <source>
        <dbReference type="ARBA" id="ARBA00012943"/>
    </source>
</evidence>
<dbReference type="PANTHER" id="PTHR10160:SF19">
    <property type="entry name" value="PROTON-TRANSLOCATING NAD(P)(+) TRANSHYDROGENASE"/>
    <property type="match status" value="1"/>
</dbReference>